<evidence type="ECO:0000313" key="1">
    <source>
        <dbReference type="EMBL" id="OGG06904.1"/>
    </source>
</evidence>
<dbReference type="AlphaFoldDB" id="A0A1F5Z3K2"/>
<evidence type="ECO:0000313" key="2">
    <source>
        <dbReference type="Proteomes" id="UP000177354"/>
    </source>
</evidence>
<dbReference type="EMBL" id="MFJF01000013">
    <property type="protein sequence ID" value="OGG06904.1"/>
    <property type="molecule type" value="Genomic_DNA"/>
</dbReference>
<comment type="caution">
    <text evidence="1">The sequence shown here is derived from an EMBL/GenBank/DDBJ whole genome shotgun (WGS) entry which is preliminary data.</text>
</comment>
<evidence type="ECO:0008006" key="3">
    <source>
        <dbReference type="Google" id="ProtNLM"/>
    </source>
</evidence>
<proteinExistence type="predicted"/>
<sequence>MAGKLGRTFLFTNYVSDENDVISVIKSGNAFSIPEEIKNKYDWNLFQQLLAQTEALITTKSYIDLYNRKSTQIQDILIQFEEKGEFSELGKWRISQGLKRSPDLIILTRSFDFTIPDVLSKTGRQILILTGEKQQRSASARKMSLANIKLLSAGKNGVEGRILFEILNRLKYKVVKMTSGPAIFNIMLKTDILDRIYHTVVKRRIPEENYAEVLTILENNKVENLNNFTLIDKFRQEKVQMADGKICAQEFLIYDNIRLINNLSYKK</sequence>
<dbReference type="SUPFAM" id="SSF53597">
    <property type="entry name" value="Dihydrofolate reductase-like"/>
    <property type="match status" value="1"/>
</dbReference>
<dbReference type="Gene3D" id="3.40.430.10">
    <property type="entry name" value="Dihydrofolate Reductase, subunit A"/>
    <property type="match status" value="1"/>
</dbReference>
<name>A0A1F5Z3K2_9BACT</name>
<gene>
    <name evidence="1" type="ORF">A2777_03495</name>
</gene>
<protein>
    <recommendedName>
        <fullName evidence="3">Bacterial bifunctional deaminase-reductase C-terminal domain-containing protein</fullName>
    </recommendedName>
</protein>
<reference evidence="1 2" key="1">
    <citation type="journal article" date="2016" name="Nat. Commun.">
        <title>Thousands of microbial genomes shed light on interconnected biogeochemical processes in an aquifer system.</title>
        <authorList>
            <person name="Anantharaman K."/>
            <person name="Brown C.T."/>
            <person name="Hug L.A."/>
            <person name="Sharon I."/>
            <person name="Castelle C.J."/>
            <person name="Probst A.J."/>
            <person name="Thomas B.C."/>
            <person name="Singh A."/>
            <person name="Wilkins M.J."/>
            <person name="Karaoz U."/>
            <person name="Brodie E.L."/>
            <person name="Williams K.H."/>
            <person name="Hubbard S.S."/>
            <person name="Banfield J.F."/>
        </authorList>
    </citation>
    <scope>NUCLEOTIDE SEQUENCE [LARGE SCALE GENOMIC DNA]</scope>
</reference>
<organism evidence="1 2">
    <name type="scientific">Candidatus Gottesmanbacteria bacterium RIFCSPHIGHO2_01_FULL_40_15</name>
    <dbReference type="NCBI Taxonomy" id="1798376"/>
    <lineage>
        <taxon>Bacteria</taxon>
        <taxon>Candidatus Gottesmaniibacteriota</taxon>
    </lineage>
</organism>
<dbReference type="Proteomes" id="UP000177354">
    <property type="component" value="Unassembled WGS sequence"/>
</dbReference>
<dbReference type="InterPro" id="IPR024072">
    <property type="entry name" value="DHFR-like_dom_sf"/>
</dbReference>
<accession>A0A1F5Z3K2</accession>